<organism evidence="1 2">
    <name type="scientific">Eumeta variegata</name>
    <name type="common">Bagworm moth</name>
    <name type="synonym">Eumeta japonica</name>
    <dbReference type="NCBI Taxonomy" id="151549"/>
    <lineage>
        <taxon>Eukaryota</taxon>
        <taxon>Metazoa</taxon>
        <taxon>Ecdysozoa</taxon>
        <taxon>Arthropoda</taxon>
        <taxon>Hexapoda</taxon>
        <taxon>Insecta</taxon>
        <taxon>Pterygota</taxon>
        <taxon>Neoptera</taxon>
        <taxon>Endopterygota</taxon>
        <taxon>Lepidoptera</taxon>
        <taxon>Glossata</taxon>
        <taxon>Ditrysia</taxon>
        <taxon>Tineoidea</taxon>
        <taxon>Psychidae</taxon>
        <taxon>Oiketicinae</taxon>
        <taxon>Eumeta</taxon>
    </lineage>
</organism>
<dbReference type="EMBL" id="BGZK01001961">
    <property type="protein sequence ID" value="GBP88832.1"/>
    <property type="molecule type" value="Genomic_DNA"/>
</dbReference>
<gene>
    <name evidence="1" type="ORF">EVAR_65825_1</name>
</gene>
<evidence type="ECO:0000313" key="2">
    <source>
        <dbReference type="Proteomes" id="UP000299102"/>
    </source>
</evidence>
<accession>A0A4C1ZND1</accession>
<proteinExistence type="predicted"/>
<sequence length="170" mass="19195">MYQIARTSDSLDCVGNDSALYNSLLAVSVRCKTEKTPTPLTTHPRACARRALRLFYSSGTHPAPPPRRTLRGSRMIFTTHPEITGALNILLLLWQHRDRGNVRPHTRRRSFIHDAMIFCGCIDLRIGNSELANESVLEAVKVFKAVNIFLQRLTAEDLKMKHVDEGMLPT</sequence>
<name>A0A4C1ZND1_EUMVA</name>
<dbReference type="AlphaFoldDB" id="A0A4C1ZND1"/>
<dbReference type="Proteomes" id="UP000299102">
    <property type="component" value="Unassembled WGS sequence"/>
</dbReference>
<reference evidence="1 2" key="1">
    <citation type="journal article" date="2019" name="Commun. Biol.">
        <title>The bagworm genome reveals a unique fibroin gene that provides high tensile strength.</title>
        <authorList>
            <person name="Kono N."/>
            <person name="Nakamura H."/>
            <person name="Ohtoshi R."/>
            <person name="Tomita M."/>
            <person name="Numata K."/>
            <person name="Arakawa K."/>
        </authorList>
    </citation>
    <scope>NUCLEOTIDE SEQUENCE [LARGE SCALE GENOMIC DNA]</scope>
</reference>
<comment type="caution">
    <text evidence="1">The sequence shown here is derived from an EMBL/GenBank/DDBJ whole genome shotgun (WGS) entry which is preliminary data.</text>
</comment>
<keyword evidence="2" id="KW-1185">Reference proteome</keyword>
<evidence type="ECO:0000313" key="1">
    <source>
        <dbReference type="EMBL" id="GBP88832.1"/>
    </source>
</evidence>
<protein>
    <submittedName>
        <fullName evidence="1">Uncharacterized protein</fullName>
    </submittedName>
</protein>